<feature type="region of interest" description="Disordered" evidence="1">
    <location>
        <begin position="112"/>
        <end position="188"/>
    </location>
</feature>
<feature type="compositionally biased region" description="Low complexity" evidence="1">
    <location>
        <begin position="41"/>
        <end position="63"/>
    </location>
</feature>
<feature type="region of interest" description="Disordered" evidence="1">
    <location>
        <begin position="34"/>
        <end position="69"/>
    </location>
</feature>
<dbReference type="EMBL" id="ML001555">
    <property type="protein sequence ID" value="RKO83184.1"/>
    <property type="molecule type" value="Genomic_DNA"/>
</dbReference>
<protein>
    <submittedName>
        <fullName evidence="2">Uncharacterized protein</fullName>
    </submittedName>
</protein>
<dbReference type="AlphaFoldDB" id="A0A4P9VUC4"/>
<evidence type="ECO:0000313" key="2">
    <source>
        <dbReference type="EMBL" id="RKO83184.1"/>
    </source>
</evidence>
<name>A0A4P9VUC4_9FUNG</name>
<reference evidence="3" key="1">
    <citation type="journal article" date="2018" name="Nat. Microbiol.">
        <title>Leveraging single-cell genomics to expand the fungal tree of life.</title>
        <authorList>
            <person name="Ahrendt S.R."/>
            <person name="Quandt C.A."/>
            <person name="Ciobanu D."/>
            <person name="Clum A."/>
            <person name="Salamov A."/>
            <person name="Andreopoulos B."/>
            <person name="Cheng J.F."/>
            <person name="Woyke T."/>
            <person name="Pelin A."/>
            <person name="Henrissat B."/>
            <person name="Reynolds N.K."/>
            <person name="Benny G.L."/>
            <person name="Smith M.E."/>
            <person name="James T.Y."/>
            <person name="Grigoriev I.V."/>
        </authorList>
    </citation>
    <scope>NUCLEOTIDE SEQUENCE [LARGE SCALE GENOMIC DNA]</scope>
</reference>
<keyword evidence="3" id="KW-1185">Reference proteome</keyword>
<dbReference type="Proteomes" id="UP000269721">
    <property type="component" value="Unassembled WGS sequence"/>
</dbReference>
<gene>
    <name evidence="2" type="ORF">BDK51DRAFT_33688</name>
</gene>
<proteinExistence type="predicted"/>
<sequence length="188" mass="19780">MPASPATHEKIVNPETRRKIIVGDPTYRLRREFLKAKERASGTTASSSSRSGSSASSPKSSDSIVPLGHVDRGIEADLFENEPGAETVHSDSDQGSENTRIPVAVHGLIHLRPGASSSGKRGKAVRQASRNTQVAGSQASPSMSSFATVAGSQFDPSARYLAQPLSGSQPGLPRCPQVQGPPHITTRC</sequence>
<feature type="compositionally biased region" description="Polar residues" evidence="1">
    <location>
        <begin position="128"/>
        <end position="155"/>
    </location>
</feature>
<evidence type="ECO:0000313" key="3">
    <source>
        <dbReference type="Proteomes" id="UP000269721"/>
    </source>
</evidence>
<accession>A0A4P9VUC4</accession>
<evidence type="ECO:0000256" key="1">
    <source>
        <dbReference type="SAM" id="MobiDB-lite"/>
    </source>
</evidence>
<organism evidence="2 3">
    <name type="scientific">Blyttiomyces helicus</name>
    <dbReference type="NCBI Taxonomy" id="388810"/>
    <lineage>
        <taxon>Eukaryota</taxon>
        <taxon>Fungi</taxon>
        <taxon>Fungi incertae sedis</taxon>
        <taxon>Chytridiomycota</taxon>
        <taxon>Chytridiomycota incertae sedis</taxon>
        <taxon>Chytridiomycetes</taxon>
        <taxon>Chytridiomycetes incertae sedis</taxon>
        <taxon>Blyttiomyces</taxon>
    </lineage>
</organism>